<dbReference type="RefSeq" id="WP_023485438.1">
    <property type="nucleotide sequence ID" value="NZ_CP019794.1"/>
</dbReference>
<dbReference type="GO" id="GO:0009401">
    <property type="term" value="P:phosphoenolpyruvate-dependent sugar phosphotransferase system"/>
    <property type="evidence" value="ECO:0007669"/>
    <property type="project" value="UniProtKB-KW"/>
</dbReference>
<dbReference type="Gene3D" id="3.40.50.510">
    <property type="entry name" value="Phosphotransferase system, mannose-type IIA component"/>
    <property type="match status" value="1"/>
</dbReference>
<name>A0A1V0USN9_9BACL</name>
<sequence length="140" mass="14544">MNGLIVSGHGTFASGLQSAAKLIAGDQPNVGFVDFLESDSVADLETKFKAAINKLKDCEGILFLCDLAGGSPFKTAVLISAEHPNSVVIGGTNLVMVVDAAVSKDSFSIKELKDAAIQSGMDGIKSFQKTERPKKEGGGI</sequence>
<keyword evidence="5" id="KW-0808">Transferase</keyword>
<dbReference type="AlphaFoldDB" id="A0A1V0USN9"/>
<dbReference type="EMBL" id="CP020557">
    <property type="protein sequence ID" value="ARF68096.1"/>
    <property type="molecule type" value="Genomic_DNA"/>
</dbReference>
<reference evidence="8 9" key="1">
    <citation type="submission" date="2017-03" db="EMBL/GenBank/DDBJ databases">
        <title>Paenibacillus larvae genome sequencing.</title>
        <authorList>
            <person name="Dingman D.W."/>
        </authorList>
    </citation>
    <scope>NUCLEOTIDE SEQUENCE [LARGE SCALE GENOMIC DNA]</scope>
    <source>
        <strain evidence="8 9">SAG 10367</strain>
    </source>
</reference>
<dbReference type="GeneID" id="64220675"/>
<dbReference type="NCBIfam" id="NF040761">
    <property type="entry name" value="AgaF"/>
    <property type="match status" value="1"/>
</dbReference>
<gene>
    <name evidence="8" type="ORF">B7C51_10025</name>
</gene>
<dbReference type="Proteomes" id="UP000192727">
    <property type="component" value="Chromosome"/>
</dbReference>
<dbReference type="PROSITE" id="PS51096">
    <property type="entry name" value="PTS_EIIA_TYPE_4"/>
    <property type="match status" value="1"/>
</dbReference>
<evidence type="ECO:0000313" key="8">
    <source>
        <dbReference type="EMBL" id="ARF68096.1"/>
    </source>
</evidence>
<protein>
    <submittedName>
        <fullName evidence="8">PTS lactose transporter subunit IIA</fullName>
    </submittedName>
</protein>
<dbReference type="GO" id="GO:0016301">
    <property type="term" value="F:kinase activity"/>
    <property type="evidence" value="ECO:0007669"/>
    <property type="project" value="UniProtKB-KW"/>
</dbReference>
<keyword evidence="6" id="KW-0598">Phosphotransferase system</keyword>
<dbReference type="SUPFAM" id="SSF53062">
    <property type="entry name" value="PTS system fructose IIA component-like"/>
    <property type="match status" value="1"/>
</dbReference>
<dbReference type="InterPro" id="IPR033887">
    <property type="entry name" value="PTS_IIA_man"/>
</dbReference>
<evidence type="ECO:0000256" key="7">
    <source>
        <dbReference type="ARBA" id="ARBA00022777"/>
    </source>
</evidence>
<evidence type="ECO:0000313" key="9">
    <source>
        <dbReference type="Proteomes" id="UP000192727"/>
    </source>
</evidence>
<dbReference type="InterPro" id="IPR036662">
    <property type="entry name" value="PTS_EIIA_man-typ_sf"/>
</dbReference>
<keyword evidence="7" id="KW-0418">Kinase</keyword>
<comment type="subcellular location">
    <subcellularLocation>
        <location evidence="1">Cytoplasm</location>
    </subcellularLocation>
</comment>
<keyword evidence="3" id="KW-0963">Cytoplasm</keyword>
<dbReference type="InterPro" id="IPR004701">
    <property type="entry name" value="PTS_EIIA_man-typ"/>
</dbReference>
<keyword evidence="2" id="KW-0813">Transport</keyword>
<organism evidence="8 9">
    <name type="scientific">Paenibacillus larvae subsp. pulvifaciens</name>
    <dbReference type="NCBI Taxonomy" id="1477"/>
    <lineage>
        <taxon>Bacteria</taxon>
        <taxon>Bacillati</taxon>
        <taxon>Bacillota</taxon>
        <taxon>Bacilli</taxon>
        <taxon>Bacillales</taxon>
        <taxon>Paenibacillaceae</taxon>
        <taxon>Paenibacillus</taxon>
    </lineage>
</organism>
<evidence type="ECO:0000256" key="3">
    <source>
        <dbReference type="ARBA" id="ARBA00022490"/>
    </source>
</evidence>
<proteinExistence type="predicted"/>
<dbReference type="GO" id="GO:0016020">
    <property type="term" value="C:membrane"/>
    <property type="evidence" value="ECO:0007669"/>
    <property type="project" value="InterPro"/>
</dbReference>
<dbReference type="GO" id="GO:0005737">
    <property type="term" value="C:cytoplasm"/>
    <property type="evidence" value="ECO:0007669"/>
    <property type="project" value="UniProtKB-SubCell"/>
</dbReference>
<dbReference type="InterPro" id="IPR051471">
    <property type="entry name" value="Bacterial_PTS_sugar_comp"/>
</dbReference>
<keyword evidence="4" id="KW-0762">Sugar transport</keyword>
<accession>A0A1V0USN9</accession>
<evidence type="ECO:0000256" key="4">
    <source>
        <dbReference type="ARBA" id="ARBA00022597"/>
    </source>
</evidence>
<evidence type="ECO:0000256" key="2">
    <source>
        <dbReference type="ARBA" id="ARBA00022448"/>
    </source>
</evidence>
<evidence type="ECO:0000256" key="6">
    <source>
        <dbReference type="ARBA" id="ARBA00022683"/>
    </source>
</evidence>
<dbReference type="PANTHER" id="PTHR33799:SF1">
    <property type="entry name" value="PTS SYSTEM MANNOSE-SPECIFIC EIIAB COMPONENT-RELATED"/>
    <property type="match status" value="1"/>
</dbReference>
<dbReference type="Pfam" id="PF03610">
    <property type="entry name" value="EIIA-man"/>
    <property type="match status" value="1"/>
</dbReference>
<evidence type="ECO:0000256" key="1">
    <source>
        <dbReference type="ARBA" id="ARBA00004496"/>
    </source>
</evidence>
<dbReference type="PANTHER" id="PTHR33799">
    <property type="entry name" value="PTS PERMEASE-RELATED-RELATED"/>
    <property type="match status" value="1"/>
</dbReference>
<evidence type="ECO:0000256" key="5">
    <source>
        <dbReference type="ARBA" id="ARBA00022679"/>
    </source>
</evidence>
<dbReference type="CDD" id="cd00006">
    <property type="entry name" value="PTS_IIA_man"/>
    <property type="match status" value="1"/>
</dbReference>